<protein>
    <submittedName>
        <fullName evidence="1">Uncharacterized protein</fullName>
    </submittedName>
</protein>
<comment type="caution">
    <text evidence="1">The sequence shown here is derived from an EMBL/GenBank/DDBJ whole genome shotgun (WGS) entry which is preliminary data.</text>
</comment>
<accession>A0A0F9UKL8</accession>
<name>A0A0F9UKL8_9ZZZZ</name>
<sequence>MGKLKAADISLSNTAQDILESYAQFEKEFPEMLTLEQFLVNLTSKALNKRTG</sequence>
<dbReference type="EMBL" id="LAZR01000084">
    <property type="protein sequence ID" value="KKN93765.1"/>
    <property type="molecule type" value="Genomic_DNA"/>
</dbReference>
<reference evidence="1" key="1">
    <citation type="journal article" date="2015" name="Nature">
        <title>Complex archaea that bridge the gap between prokaryotes and eukaryotes.</title>
        <authorList>
            <person name="Spang A."/>
            <person name="Saw J.H."/>
            <person name="Jorgensen S.L."/>
            <person name="Zaremba-Niedzwiedzka K."/>
            <person name="Martijn J."/>
            <person name="Lind A.E."/>
            <person name="van Eijk R."/>
            <person name="Schleper C."/>
            <person name="Guy L."/>
            <person name="Ettema T.J."/>
        </authorList>
    </citation>
    <scope>NUCLEOTIDE SEQUENCE</scope>
</reference>
<organism evidence="1">
    <name type="scientific">marine sediment metagenome</name>
    <dbReference type="NCBI Taxonomy" id="412755"/>
    <lineage>
        <taxon>unclassified sequences</taxon>
        <taxon>metagenomes</taxon>
        <taxon>ecological metagenomes</taxon>
    </lineage>
</organism>
<gene>
    <name evidence="1" type="ORF">LCGC14_0195980</name>
</gene>
<evidence type="ECO:0000313" key="1">
    <source>
        <dbReference type="EMBL" id="KKN93765.1"/>
    </source>
</evidence>
<dbReference type="AlphaFoldDB" id="A0A0F9UKL8"/>
<proteinExistence type="predicted"/>